<evidence type="ECO:0000256" key="3">
    <source>
        <dbReference type="SAM" id="Coils"/>
    </source>
</evidence>
<evidence type="ECO:0000256" key="4">
    <source>
        <dbReference type="SAM" id="MobiDB-lite"/>
    </source>
</evidence>
<dbReference type="PROSITE" id="PS50297">
    <property type="entry name" value="ANK_REP_REGION"/>
    <property type="match status" value="3"/>
</dbReference>
<dbReference type="PROSITE" id="PS50088">
    <property type="entry name" value="ANK_REPEAT"/>
    <property type="match status" value="3"/>
</dbReference>
<dbReference type="PRINTS" id="PR01415">
    <property type="entry name" value="ANKYRIN"/>
</dbReference>
<dbReference type="GO" id="GO:0003700">
    <property type="term" value="F:DNA-binding transcription factor activity"/>
    <property type="evidence" value="ECO:0007669"/>
    <property type="project" value="InterPro"/>
</dbReference>
<comment type="caution">
    <text evidence="6">The sequence shown here is derived from an EMBL/GenBank/DDBJ whole genome shotgun (WGS) entry which is preliminary data.</text>
</comment>
<evidence type="ECO:0000259" key="5">
    <source>
        <dbReference type="PROSITE" id="PS50966"/>
    </source>
</evidence>
<name>A0A2B4RDS4_STYPI</name>
<dbReference type="PROSITE" id="PS50966">
    <property type="entry name" value="ZF_SWIM"/>
    <property type="match status" value="1"/>
</dbReference>
<keyword evidence="2" id="KW-0863">Zinc-finger</keyword>
<dbReference type="Pfam" id="PF15299">
    <property type="entry name" value="ALS2CR8"/>
    <property type="match status" value="2"/>
</dbReference>
<dbReference type="EMBL" id="LSMT01000611">
    <property type="protein sequence ID" value="PFX15781.1"/>
    <property type="molecule type" value="Genomic_DNA"/>
</dbReference>
<dbReference type="SMART" id="SM00248">
    <property type="entry name" value="ANK"/>
    <property type="match status" value="7"/>
</dbReference>
<dbReference type="SUPFAM" id="SSF48403">
    <property type="entry name" value="Ankyrin repeat"/>
    <property type="match status" value="1"/>
</dbReference>
<feature type="coiled-coil region" evidence="3">
    <location>
        <begin position="563"/>
        <end position="590"/>
    </location>
</feature>
<dbReference type="Gene3D" id="1.25.40.20">
    <property type="entry name" value="Ankyrin repeat-containing domain"/>
    <property type="match status" value="2"/>
</dbReference>
<gene>
    <name evidence="6" type="primary">ANK2</name>
    <name evidence="6" type="ORF">AWC38_SpisGene19984</name>
</gene>
<dbReference type="InterPro" id="IPR002110">
    <property type="entry name" value="Ankyrin_rpt"/>
</dbReference>
<dbReference type="InterPro" id="IPR007527">
    <property type="entry name" value="Znf_SWIM"/>
</dbReference>
<accession>A0A2B4RDS4</accession>
<feature type="compositionally biased region" description="Basic and acidic residues" evidence="4">
    <location>
        <begin position="754"/>
        <end position="767"/>
    </location>
</feature>
<organism evidence="6 7">
    <name type="scientific">Stylophora pistillata</name>
    <name type="common">Smooth cauliflower coral</name>
    <dbReference type="NCBI Taxonomy" id="50429"/>
    <lineage>
        <taxon>Eukaryota</taxon>
        <taxon>Metazoa</taxon>
        <taxon>Cnidaria</taxon>
        <taxon>Anthozoa</taxon>
        <taxon>Hexacorallia</taxon>
        <taxon>Scleractinia</taxon>
        <taxon>Astrocoeniina</taxon>
        <taxon>Pocilloporidae</taxon>
        <taxon>Stylophora</taxon>
    </lineage>
</organism>
<evidence type="ECO:0000256" key="1">
    <source>
        <dbReference type="PROSITE-ProRule" id="PRU00023"/>
    </source>
</evidence>
<sequence>MAGILKREPLLDGRVADNFGYVNSVDEAYKLIAEFETGSTTKFSSLKADRGFGNTDHSNRSHKILWEDPLDIKGAKIPFTGVPFIILGRKVFDCRHGKDREAGEKRKRKDAEEVAGISQPLDEKIIKRIHELTAEGVKEIYEMRRHLKIFVKEVLFRDDQQPQDTNGRYFPRTSDLRTHMYRATVKNRMSRIDQANVHMKTDEWIKVYNADSFYFRPHSEQVDTPMEVPVWSENEKEDELDEEVRLTQEGGEQSKKLLFVHQTAWQKRLLRLYRNHICLLDATYKTTRYALPLFFLARWVWAFRKDRLQVAVNTNNGLERQNEDFKYNHLANHRDKSLSAMLSVLITDFLPEKYSMYMEKNVRCHRMYRTYNKELPEFLVNRPRYFVEHCKEKISLAMDINKSSIKPSDTGGVFEVKSESSSRQWYRLQFGDKEGTSPSCECEAWQRRRLPCKHFFAIFKHFPECNWEKLPPNYRNSPYLTLDYDLLNGGSPLPSPSSVLPEAKGESPQLDELLPEKPWLCSKENVSPIPETNIPIGSTHHQKKSEGKKCRILLDEIRQLTFVVQDQQALANLHRELSSLRDEIQQFKTSEDGLVIEGGESSPFMRKSTKMDNKARSSSENRCKTSLPKRTPKNRYTARVGVKAAMNRKTCFVHVPVKSTTKYRTAFYKETKPAIFPEQTSSTEKEEETSNEEEKVKAVNARKSDETPTTSKGSENCERETDAYGKRECDFGKLKENSGKEDEMEGSSSPRLYNKNETKNEKKETVKKPPPATVAIDDDSSSPKIWLTLPNVFPDDPESRLTILEATKNNILDKTGWLYDTEINAGQILLKKQFPLIDGLRDPAIRATPNLASSLKDLNFGNINNNSGIHGKTKGVYNYNVSSPVDLAKLYLPYCLAVFSAFDKSMDLSAALRLLGYRKYPIQVFGSTDPLQDIQSLADDVRKNVWNRGSHFNESDWTQIVFDQCFDKLKALLQCLPLLPEKKKELLDHLSARKTDGFKWIVDNDVKVLLEKFQSVKLASINDKLDDIPTKDENERVITKLFSFHTSMIDRFDRMECLIRKVNRRLDGLSFSALNQESSKSVPSTESSVLSANASYTGLRQMRDKDQNPESTCKIRAKIARLSRETLHRAAIGGRCDVVRSLLGFGEYVDKMDKFGLTPLHLAAWYGQTAVAELLLMHGANVNAADRFQKTAVQKAELNNHRSIVELLLRNNAIPIYNQPLSLMSLSRKAFLHVDARSGFNRLQAAVFHGDYRTVLKAHALLDNYVQDMNLKKTGSRAKVFPGRTASEIISALRKKGEGNVDIEKLYVESVEKVDTLIELHLSKCNNDAEKAVEIVLNEGVDINIPGKSNRTPLLWASPSASGEFIQTLIDLGADVNAQRTDDKTPLHLAAINGNIPVVKKLVEFNADIDLKVDGKDAADLAQMNEETEIEEYLKSRRSLSQRDSESHSAESQLVESHSAENQSEESQWVEGKLILRGAIKGAKQGLKFLEQGLKFFEEKYG</sequence>
<feature type="region of interest" description="Disordered" evidence="4">
    <location>
        <begin position="1436"/>
        <end position="1468"/>
    </location>
</feature>
<dbReference type="GO" id="GO:0008270">
    <property type="term" value="F:zinc ion binding"/>
    <property type="evidence" value="ECO:0007669"/>
    <property type="project" value="UniProtKB-KW"/>
</dbReference>
<reference evidence="7" key="1">
    <citation type="journal article" date="2017" name="bioRxiv">
        <title>Comparative analysis of the genomes of Stylophora pistillata and Acropora digitifera provides evidence for extensive differences between species of corals.</title>
        <authorList>
            <person name="Voolstra C.R."/>
            <person name="Li Y."/>
            <person name="Liew Y.J."/>
            <person name="Baumgarten S."/>
            <person name="Zoccola D."/>
            <person name="Flot J.-F."/>
            <person name="Tambutte S."/>
            <person name="Allemand D."/>
            <person name="Aranda M."/>
        </authorList>
    </citation>
    <scope>NUCLEOTIDE SEQUENCE [LARGE SCALE GENOMIC DNA]</scope>
</reference>
<feature type="compositionally biased region" description="Basic and acidic residues" evidence="4">
    <location>
        <begin position="692"/>
        <end position="706"/>
    </location>
</feature>
<protein>
    <submittedName>
        <fullName evidence="6">Ankyrin-2</fullName>
    </submittedName>
</protein>
<keyword evidence="7" id="KW-1185">Reference proteome</keyword>
<dbReference type="InterPro" id="IPR029309">
    <property type="entry name" value="CaRF"/>
</dbReference>
<feature type="repeat" description="ANK" evidence="1">
    <location>
        <begin position="1155"/>
        <end position="1187"/>
    </location>
</feature>
<feature type="compositionally biased region" description="Polar residues" evidence="4">
    <location>
        <begin position="1450"/>
        <end position="1467"/>
    </location>
</feature>
<feature type="domain" description="SWIM-type" evidence="5">
    <location>
        <begin position="426"/>
        <end position="463"/>
    </location>
</feature>
<feature type="region of interest" description="Disordered" evidence="4">
    <location>
        <begin position="735"/>
        <end position="779"/>
    </location>
</feature>
<dbReference type="InterPro" id="IPR036770">
    <property type="entry name" value="Ankyrin_rpt-contain_sf"/>
</dbReference>
<feature type="repeat" description="ANK" evidence="1">
    <location>
        <begin position="1349"/>
        <end position="1381"/>
    </location>
</feature>
<dbReference type="Proteomes" id="UP000225706">
    <property type="component" value="Unassembled WGS sequence"/>
</dbReference>
<keyword evidence="3" id="KW-0175">Coiled coil</keyword>
<evidence type="ECO:0000256" key="2">
    <source>
        <dbReference type="PROSITE-ProRule" id="PRU00325"/>
    </source>
</evidence>
<keyword evidence="2" id="KW-0862">Zinc</keyword>
<feature type="repeat" description="ANK" evidence="1">
    <location>
        <begin position="1382"/>
        <end position="1414"/>
    </location>
</feature>
<feature type="region of interest" description="Disordered" evidence="4">
    <location>
        <begin position="678"/>
        <end position="721"/>
    </location>
</feature>
<dbReference type="PANTHER" id="PTHR47456">
    <property type="entry name" value="PHD-TYPE DOMAIN-CONTAINING PROTEIN"/>
    <property type="match status" value="1"/>
</dbReference>
<feature type="compositionally biased region" description="Basic and acidic residues" evidence="4">
    <location>
        <begin position="609"/>
        <end position="623"/>
    </location>
</feature>
<proteinExistence type="predicted"/>
<keyword evidence="1" id="KW-0040">ANK repeat</keyword>
<keyword evidence="2" id="KW-0479">Metal-binding</keyword>
<dbReference type="Pfam" id="PF12796">
    <property type="entry name" value="Ank_2"/>
    <property type="match status" value="2"/>
</dbReference>
<evidence type="ECO:0000313" key="7">
    <source>
        <dbReference type="Proteomes" id="UP000225706"/>
    </source>
</evidence>
<dbReference type="PANTHER" id="PTHR47456:SF1">
    <property type="entry name" value="PHD-TYPE DOMAIN-CONTAINING PROTEIN"/>
    <property type="match status" value="1"/>
</dbReference>
<evidence type="ECO:0000313" key="6">
    <source>
        <dbReference type="EMBL" id="PFX15781.1"/>
    </source>
</evidence>
<feature type="region of interest" description="Disordered" evidence="4">
    <location>
        <begin position="595"/>
        <end position="631"/>
    </location>
</feature>